<dbReference type="Gene3D" id="3.40.50.720">
    <property type="entry name" value="NAD(P)-binding Rossmann-like Domain"/>
    <property type="match status" value="1"/>
</dbReference>
<dbReference type="InterPro" id="IPR036291">
    <property type="entry name" value="NAD(P)-bd_dom_sf"/>
</dbReference>
<reference evidence="5" key="1">
    <citation type="submission" date="2016-11" db="EMBL/GenBank/DDBJ databases">
        <authorList>
            <person name="Schniete J.K."/>
            <person name="Salih T."/>
            <person name="Algora Gallardo L."/>
            <person name="Martinez Fernandez S."/>
            <person name="Herron P.R."/>
        </authorList>
    </citation>
    <scope>NUCLEOTIDE SEQUENCE [LARGE SCALE GENOMIC DNA]</scope>
    <source>
        <strain evidence="5">DSM 41896</strain>
    </source>
</reference>
<evidence type="ECO:0000256" key="2">
    <source>
        <dbReference type="ARBA" id="ARBA00023141"/>
    </source>
</evidence>
<protein>
    <submittedName>
        <fullName evidence="4">Shikimate dehydrogenase</fullName>
    </submittedName>
</protein>
<organism evidence="4 5">
    <name type="scientific">Streptomyces phaeoluteigriseus</name>
    <dbReference type="NCBI Taxonomy" id="114686"/>
    <lineage>
        <taxon>Bacteria</taxon>
        <taxon>Bacillati</taxon>
        <taxon>Actinomycetota</taxon>
        <taxon>Actinomycetes</taxon>
        <taxon>Kitasatosporales</taxon>
        <taxon>Streptomycetaceae</taxon>
        <taxon>Streptomyces</taxon>
        <taxon>Streptomyces aurantiacus group</taxon>
    </lineage>
</organism>
<dbReference type="InterPro" id="IPR013708">
    <property type="entry name" value="Shikimate_DH-bd_N"/>
</dbReference>
<dbReference type="RefSeq" id="WP_073491451.1">
    <property type="nucleotide sequence ID" value="NZ_MPOH02000022.1"/>
</dbReference>
<feature type="domain" description="Shikimate dehydrogenase substrate binding N-terminal" evidence="3">
    <location>
        <begin position="20"/>
        <end position="102"/>
    </location>
</feature>
<evidence type="ECO:0000313" key="5">
    <source>
        <dbReference type="Proteomes" id="UP000184286"/>
    </source>
</evidence>
<dbReference type="GO" id="GO:0019632">
    <property type="term" value="P:shikimate metabolic process"/>
    <property type="evidence" value="ECO:0007669"/>
    <property type="project" value="TreeGrafter"/>
</dbReference>
<dbReference type="InterPro" id="IPR046346">
    <property type="entry name" value="Aminoacid_DH-like_N_sf"/>
</dbReference>
<dbReference type="Proteomes" id="UP000184286">
    <property type="component" value="Unassembled WGS sequence"/>
</dbReference>
<dbReference type="Pfam" id="PF08501">
    <property type="entry name" value="Shikimate_dh_N"/>
    <property type="match status" value="1"/>
</dbReference>
<dbReference type="GO" id="GO:0004764">
    <property type="term" value="F:shikimate 3-dehydrogenase (NADP+) activity"/>
    <property type="evidence" value="ECO:0007669"/>
    <property type="project" value="InterPro"/>
</dbReference>
<dbReference type="OrthoDB" id="3609723at2"/>
<gene>
    <name evidence="4" type="ORF">BM536_035970</name>
</gene>
<dbReference type="GO" id="GO:0009423">
    <property type="term" value="P:chorismate biosynthetic process"/>
    <property type="evidence" value="ECO:0007669"/>
    <property type="project" value="TreeGrafter"/>
</dbReference>
<name>A0A1V6MI60_9ACTN</name>
<dbReference type="InterPro" id="IPR022893">
    <property type="entry name" value="Shikimate_DH_fam"/>
</dbReference>
<dbReference type="AlphaFoldDB" id="A0A1V6MI60"/>
<keyword evidence="2" id="KW-0028">Amino-acid biosynthesis</keyword>
<proteinExistence type="predicted"/>
<dbReference type="EMBL" id="MPOH02000022">
    <property type="protein sequence ID" value="OQD52036.1"/>
    <property type="molecule type" value="Genomic_DNA"/>
</dbReference>
<dbReference type="STRING" id="114686.BM536_035970"/>
<dbReference type="SUPFAM" id="SSF53223">
    <property type="entry name" value="Aminoacid dehydrogenase-like, N-terminal domain"/>
    <property type="match status" value="1"/>
</dbReference>
<dbReference type="SUPFAM" id="SSF51735">
    <property type="entry name" value="NAD(P)-binding Rossmann-fold domains"/>
    <property type="match status" value="1"/>
</dbReference>
<keyword evidence="2" id="KW-0057">Aromatic amino acid biosynthesis</keyword>
<comment type="pathway">
    <text evidence="1">Metabolic intermediate biosynthesis; chorismate biosynthesis; chorismate from D-erythrose 4-phosphate and phosphoenolpyruvate: step 4/7.</text>
</comment>
<accession>A0A1V6MI60</accession>
<comment type="caution">
    <text evidence="4">The sequence shown here is derived from an EMBL/GenBank/DDBJ whole genome shotgun (WGS) entry which is preliminary data.</text>
</comment>
<evidence type="ECO:0000313" key="4">
    <source>
        <dbReference type="EMBL" id="OQD52036.1"/>
    </source>
</evidence>
<evidence type="ECO:0000259" key="3">
    <source>
        <dbReference type="Pfam" id="PF08501"/>
    </source>
</evidence>
<dbReference type="PANTHER" id="PTHR21089">
    <property type="entry name" value="SHIKIMATE DEHYDROGENASE"/>
    <property type="match status" value="1"/>
</dbReference>
<evidence type="ECO:0000256" key="1">
    <source>
        <dbReference type="ARBA" id="ARBA00004871"/>
    </source>
</evidence>
<dbReference type="Gene3D" id="3.40.50.10860">
    <property type="entry name" value="Leucine Dehydrogenase, chain A, domain 1"/>
    <property type="match status" value="1"/>
</dbReference>
<dbReference type="GO" id="GO:0009073">
    <property type="term" value="P:aromatic amino acid family biosynthetic process"/>
    <property type="evidence" value="ECO:0007669"/>
    <property type="project" value="UniProtKB-KW"/>
</dbReference>
<sequence>MPDALPDPSAISGTTRLYVVLGDPVAQVRAPGLLNDLFARTARDAVLVPVHVGPEGLGEVMRGLRRIHNLDGILVTVPHKIEVCRYADLLGPAAEVAGSANALRRNPDGTWLADNFDGAGFVHGLRANGHDPTGATVALAGAGGAGRAVAAALLTAGVAQLRLYDPDSDRQQDVLARLDARWPGRVRSGVEGDFDGEGDHEGGRVDIAVNATPLGMRPGDPLPFDPARLPRTCVVADIIMKPAETALLKAARDGGRPVVHGRHMLDSQVLLYQEFFALHAPERNGRWEP</sequence>
<reference evidence="4 5" key="2">
    <citation type="submission" date="2017-02" db="EMBL/GenBank/DDBJ databases">
        <title>Draft genome sequence of Streptomyces phaeoluteigriseus type strain DSM41896.</title>
        <authorList>
            <person name="Salih T.S."/>
            <person name="Algora Gallardo L."/>
            <person name="Melo Santos T."/>
            <person name="Filgueira Martinez S."/>
            <person name="Herron P.R."/>
        </authorList>
    </citation>
    <scope>NUCLEOTIDE SEQUENCE [LARGE SCALE GENOMIC DNA]</scope>
    <source>
        <strain evidence="4 5">DSM 41896</strain>
    </source>
</reference>
<dbReference type="PANTHER" id="PTHR21089:SF1">
    <property type="entry name" value="BIFUNCTIONAL 3-DEHYDROQUINATE DEHYDRATASE_SHIKIMATE DEHYDROGENASE, CHLOROPLASTIC"/>
    <property type="match status" value="1"/>
</dbReference>